<evidence type="ECO:0000313" key="1">
    <source>
        <dbReference type="EMBL" id="SEC03067.1"/>
    </source>
</evidence>
<name>A0A1H4P6J4_9ACTN</name>
<dbReference type="GeneID" id="95516669"/>
<organism evidence="1 2">
    <name type="scientific">Streptomyces misionensis</name>
    <dbReference type="NCBI Taxonomy" id="67331"/>
    <lineage>
        <taxon>Bacteria</taxon>
        <taxon>Bacillati</taxon>
        <taxon>Actinomycetota</taxon>
        <taxon>Actinomycetes</taxon>
        <taxon>Kitasatosporales</taxon>
        <taxon>Streptomycetaceae</taxon>
        <taxon>Streptomyces</taxon>
    </lineage>
</organism>
<dbReference type="Proteomes" id="UP000182375">
    <property type="component" value="Unassembled WGS sequence"/>
</dbReference>
<accession>A0A1H4P6J4</accession>
<protein>
    <submittedName>
        <fullName evidence="1">Uncharacterized protein</fullName>
    </submittedName>
</protein>
<proteinExistence type="predicted"/>
<dbReference type="AlphaFoldDB" id="A0A1H4P6J4"/>
<sequence length="74" mass="7700">MTAYPIGVEVSCDGPAEDTDCPDSAAVPSRFASRTASQVRADGRADGWARRRRAGRLVDLCPSCAAASSAARQS</sequence>
<dbReference type="EMBL" id="FNTD01000004">
    <property type="protein sequence ID" value="SEC03067.1"/>
    <property type="molecule type" value="Genomic_DNA"/>
</dbReference>
<evidence type="ECO:0000313" key="2">
    <source>
        <dbReference type="Proteomes" id="UP000182375"/>
    </source>
</evidence>
<reference evidence="1 2" key="1">
    <citation type="submission" date="2016-10" db="EMBL/GenBank/DDBJ databases">
        <authorList>
            <person name="de Groot N.N."/>
        </authorList>
    </citation>
    <scope>NUCLEOTIDE SEQUENCE [LARGE SCALE GENOMIC DNA]</scope>
    <source>
        <strain evidence="1 2">DSM 40306</strain>
    </source>
</reference>
<gene>
    <name evidence="1" type="ORF">SAMN04490357_1005</name>
</gene>
<dbReference type="STRING" id="67331.SAMN04490357_1005"/>
<dbReference type="RefSeq" id="WP_074990931.1">
    <property type="nucleotide sequence ID" value="NZ_FNTD01000004.1"/>
</dbReference>